<dbReference type="GO" id="GO:0016787">
    <property type="term" value="F:hydrolase activity"/>
    <property type="evidence" value="ECO:0007669"/>
    <property type="project" value="UniProtKB-KW"/>
</dbReference>
<dbReference type="GO" id="GO:0000166">
    <property type="term" value="F:nucleotide binding"/>
    <property type="evidence" value="ECO:0007669"/>
    <property type="project" value="UniProtKB-KW"/>
</dbReference>
<proteinExistence type="inferred from homology"/>
<comment type="similarity">
    <text evidence="4">Belongs to the HINT family.</text>
</comment>
<reference evidence="11" key="1">
    <citation type="submission" date="2015-09" db="EMBL/GenBank/DDBJ databases">
        <title>Scylla olivacea transcriptome.</title>
        <authorList>
            <person name="Ikhwanuddin M."/>
        </authorList>
    </citation>
    <scope>NUCLEOTIDE SEQUENCE</scope>
</reference>
<dbReference type="InterPro" id="IPR036265">
    <property type="entry name" value="HIT-like_sf"/>
</dbReference>
<feature type="domain" description="HIT" evidence="10">
    <location>
        <begin position="47"/>
        <end position="158"/>
    </location>
</feature>
<dbReference type="PROSITE" id="PS51084">
    <property type="entry name" value="HIT_2"/>
    <property type="match status" value="1"/>
</dbReference>
<name>A0A0P4WJB5_SCYOL</name>
<evidence type="ECO:0000256" key="3">
    <source>
        <dbReference type="ARBA" id="ARBA00024472"/>
    </source>
</evidence>
<protein>
    <recommendedName>
        <fullName evidence="5">Adenosine 5'-monophosphoramidase HINT3</fullName>
    </recommendedName>
    <alternativeName>
        <fullName evidence="6">Histidine triad nucleotide-binding protein 3</fullName>
    </alternativeName>
</protein>
<dbReference type="AlphaFoldDB" id="A0A0P4WJB5"/>
<dbReference type="PRINTS" id="PR00332">
    <property type="entry name" value="HISTRIAD"/>
</dbReference>
<dbReference type="SUPFAM" id="SSF54197">
    <property type="entry name" value="HIT-like"/>
    <property type="match status" value="1"/>
</dbReference>
<evidence type="ECO:0000256" key="4">
    <source>
        <dbReference type="ARBA" id="ARBA00025764"/>
    </source>
</evidence>
<evidence type="ECO:0000256" key="1">
    <source>
        <dbReference type="ARBA" id="ARBA00022741"/>
    </source>
</evidence>
<dbReference type="Gene3D" id="3.30.428.10">
    <property type="entry name" value="HIT-like"/>
    <property type="match status" value="1"/>
</dbReference>
<dbReference type="InterPro" id="IPR011146">
    <property type="entry name" value="HIT-like"/>
</dbReference>
<sequence>MGRPHSSALRLTDRVYRIAKANFKTMSASPSSELPQTQNTPQRAKCLFCRICDGLEPSNIVHQDEEFVVFPDIRPAAPHHYLVLTREHITDAKCLTKEHIPMVEKMIALSKEVLITQGGSTDTARLGFHWPPFHSVSHLHLHIIAPESEMGLIGRAMFKSSSFWFVTPEKVIEQLQKKA</sequence>
<dbReference type="InterPro" id="IPR001310">
    <property type="entry name" value="Histidine_triad_HIT"/>
</dbReference>
<evidence type="ECO:0000313" key="11">
    <source>
        <dbReference type="EMBL" id="JAI67868.1"/>
    </source>
</evidence>
<dbReference type="EMBL" id="GDRN01012778">
    <property type="protein sequence ID" value="JAI67868.1"/>
    <property type="molecule type" value="Transcribed_RNA"/>
</dbReference>
<dbReference type="PANTHER" id="PTHR12486:SF5">
    <property type="entry name" value="ADENOSINE 5'-MONOPHOSPHORAMIDASE HINT3"/>
    <property type="match status" value="1"/>
</dbReference>
<keyword evidence="2" id="KW-0378">Hydrolase</keyword>
<evidence type="ECO:0000256" key="5">
    <source>
        <dbReference type="ARBA" id="ARBA00039802"/>
    </source>
</evidence>
<accession>A0A0P4WJB5</accession>
<evidence type="ECO:0000256" key="7">
    <source>
        <dbReference type="PIRSR" id="PIRSR601310-1"/>
    </source>
</evidence>
<evidence type="ECO:0000256" key="2">
    <source>
        <dbReference type="ARBA" id="ARBA00022801"/>
    </source>
</evidence>
<evidence type="ECO:0000256" key="8">
    <source>
        <dbReference type="PIRSR" id="PIRSR601310-3"/>
    </source>
</evidence>
<keyword evidence="1" id="KW-0547">Nucleotide-binding</keyword>
<feature type="short sequence motif" description="Histidine triad motif" evidence="8 9">
    <location>
        <begin position="138"/>
        <end position="142"/>
    </location>
</feature>
<evidence type="ECO:0000259" key="10">
    <source>
        <dbReference type="PROSITE" id="PS51084"/>
    </source>
</evidence>
<evidence type="ECO:0000256" key="9">
    <source>
        <dbReference type="PROSITE-ProRule" id="PRU00464"/>
    </source>
</evidence>
<comment type="catalytic activity">
    <reaction evidence="3">
        <text>adenosine 5'-phosphoramidate + H2O = NH4(+) + AMP</text>
        <dbReference type="Rhea" id="RHEA:67916"/>
        <dbReference type="ChEBI" id="CHEBI:15377"/>
        <dbReference type="ChEBI" id="CHEBI:28938"/>
        <dbReference type="ChEBI" id="CHEBI:57890"/>
        <dbReference type="ChEBI" id="CHEBI:456215"/>
    </reaction>
</comment>
<organism evidence="11">
    <name type="scientific">Scylla olivacea</name>
    <name type="common">Orange mud crab</name>
    <name type="synonym">Cancer olivacea</name>
    <dbReference type="NCBI Taxonomy" id="85551"/>
    <lineage>
        <taxon>Eukaryota</taxon>
        <taxon>Metazoa</taxon>
        <taxon>Ecdysozoa</taxon>
        <taxon>Arthropoda</taxon>
        <taxon>Crustacea</taxon>
        <taxon>Multicrustacea</taxon>
        <taxon>Malacostraca</taxon>
        <taxon>Eumalacostraca</taxon>
        <taxon>Eucarida</taxon>
        <taxon>Decapoda</taxon>
        <taxon>Pleocyemata</taxon>
        <taxon>Brachyura</taxon>
        <taxon>Eubrachyura</taxon>
        <taxon>Portunoidea</taxon>
        <taxon>Portunidae</taxon>
        <taxon>Portuninae</taxon>
        <taxon>Scylla</taxon>
    </lineage>
</organism>
<dbReference type="Pfam" id="PF11969">
    <property type="entry name" value="DcpS_C"/>
    <property type="match status" value="1"/>
</dbReference>
<dbReference type="PANTHER" id="PTHR12486">
    <property type="entry name" value="APRATAXIN-RELATED"/>
    <property type="match status" value="1"/>
</dbReference>
<feature type="active site" description="Tele-AMP-histidine intermediate" evidence="7">
    <location>
        <position position="140"/>
    </location>
</feature>
<evidence type="ECO:0000256" key="6">
    <source>
        <dbReference type="ARBA" id="ARBA00042361"/>
    </source>
</evidence>